<sequence>MQILETMSGYITNTVDVGDTMDSTLSTSDSTLTTATETADGFTAMLSTLTLGDTNTSAKSDELVSGIQSAFMRSLGLGEGVDEALNLLTSDEGLAKLQGSLLSVLKTDLLKSAVSASSSDAQGVTEEVVETESVDSENMASSDWATFLDSAFGEDGVDWNDGFDAVNLLHHIPLVSDFYQNVSSSHISAASDLAGSFLYGGPAGLAYSAVNLGVKEMTGDSITNHLWSAGHDWLFSEENTGTDESVTEGVVGEHGEAVAQSAYQFARRKFDAD</sequence>
<dbReference type="EMBL" id="MDHN01000029">
    <property type="protein sequence ID" value="OFC70170.1"/>
    <property type="molecule type" value="Genomic_DNA"/>
</dbReference>
<name>A0A1E7Z9G9_9ALTE</name>
<dbReference type="Proteomes" id="UP000175691">
    <property type="component" value="Unassembled WGS sequence"/>
</dbReference>
<comment type="caution">
    <text evidence="1">The sequence shown here is derived from an EMBL/GenBank/DDBJ whole genome shotgun (WGS) entry which is preliminary data.</text>
</comment>
<evidence type="ECO:0000313" key="1">
    <source>
        <dbReference type="EMBL" id="OFC70170.1"/>
    </source>
</evidence>
<dbReference type="AlphaFoldDB" id="A0A1E7Z9G9"/>
<organism evidence="1 2">
    <name type="scientific">Alteromonas confluentis</name>
    <dbReference type="NCBI Taxonomy" id="1656094"/>
    <lineage>
        <taxon>Bacteria</taxon>
        <taxon>Pseudomonadati</taxon>
        <taxon>Pseudomonadota</taxon>
        <taxon>Gammaproteobacteria</taxon>
        <taxon>Alteromonadales</taxon>
        <taxon>Alteromonadaceae</taxon>
        <taxon>Alteromonas/Salinimonas group</taxon>
        <taxon>Alteromonas</taxon>
    </lineage>
</organism>
<dbReference type="STRING" id="1656094.BFC18_13360"/>
<dbReference type="OrthoDB" id="5769175at2"/>
<proteinExistence type="predicted"/>
<accession>A0A1E7Z9G9</accession>
<keyword evidence="2" id="KW-1185">Reference proteome</keyword>
<protein>
    <submittedName>
        <fullName evidence="1">Uncharacterized protein</fullName>
    </submittedName>
</protein>
<reference evidence="1 2" key="1">
    <citation type="submission" date="2016-08" db="EMBL/GenBank/DDBJ databases">
        <authorList>
            <person name="Seilhamer J.J."/>
        </authorList>
    </citation>
    <scope>NUCLEOTIDE SEQUENCE [LARGE SCALE GENOMIC DNA]</scope>
    <source>
        <strain evidence="1 2">KCTC 42603</strain>
    </source>
</reference>
<gene>
    <name evidence="1" type="ORF">BFC18_13360</name>
</gene>
<evidence type="ECO:0000313" key="2">
    <source>
        <dbReference type="Proteomes" id="UP000175691"/>
    </source>
</evidence>
<dbReference type="RefSeq" id="WP_070125812.1">
    <property type="nucleotide sequence ID" value="NZ_MDHN01000029.1"/>
</dbReference>